<dbReference type="KEGG" id="ccah:DWG20_04260"/>
<dbReference type="Gene3D" id="1.10.150.20">
    <property type="entry name" value="5' to 3' exonuclease, C-terminal subdomain"/>
    <property type="match status" value="1"/>
</dbReference>
<reference evidence="2 3" key="1">
    <citation type="submission" date="2018-07" db="EMBL/GenBank/DDBJ databases">
        <title>Crenobacter cavernae sp. nov., isolated from a karst cave.</title>
        <authorList>
            <person name="Zhu H."/>
        </authorList>
    </citation>
    <scope>NUCLEOTIDE SEQUENCE [LARGE SCALE GENOMIC DNA]</scope>
    <source>
        <strain evidence="2 3">K1W11S-77</strain>
    </source>
</reference>
<gene>
    <name evidence="2" type="ORF">DWG20_04260</name>
</gene>
<accession>A0A345Y451</accession>
<sequence length="138" mass="15392">MTMAIPLSKLVGMTSEIEGKLNEKGIHDSDQFVDACRIPHDRSELAKHCGLTRQKLLALADRADLARIHGVGGVLSDLLEQIEGVKTVSDLAKQRPEKLHHELEDLIDQKKIRLVGNPTSLEMVKDWIKQAKALEKLL</sequence>
<proteinExistence type="predicted"/>
<protein>
    <submittedName>
        <fullName evidence="2">DUF4332 domain-containing protein</fullName>
    </submittedName>
</protein>
<dbReference type="EMBL" id="CP031337">
    <property type="protein sequence ID" value="AXK38703.1"/>
    <property type="molecule type" value="Genomic_DNA"/>
</dbReference>
<evidence type="ECO:0000313" key="2">
    <source>
        <dbReference type="EMBL" id="AXK38703.1"/>
    </source>
</evidence>
<dbReference type="InterPro" id="IPR025567">
    <property type="entry name" value="DUF4332"/>
</dbReference>
<dbReference type="AlphaFoldDB" id="A0A345Y451"/>
<name>A0A345Y451_9NEIS</name>
<evidence type="ECO:0000313" key="3">
    <source>
        <dbReference type="Proteomes" id="UP000254537"/>
    </source>
</evidence>
<organism evidence="2 3">
    <name type="scientific">Crenobacter cavernae</name>
    <dbReference type="NCBI Taxonomy" id="2290923"/>
    <lineage>
        <taxon>Bacteria</taxon>
        <taxon>Pseudomonadati</taxon>
        <taxon>Pseudomonadota</taxon>
        <taxon>Betaproteobacteria</taxon>
        <taxon>Neisseriales</taxon>
        <taxon>Neisseriaceae</taxon>
        <taxon>Crenobacter</taxon>
    </lineage>
</organism>
<evidence type="ECO:0000259" key="1">
    <source>
        <dbReference type="Pfam" id="PF14229"/>
    </source>
</evidence>
<dbReference type="Pfam" id="PF14229">
    <property type="entry name" value="DUF4332"/>
    <property type="match status" value="1"/>
</dbReference>
<feature type="domain" description="DUF4332" evidence="1">
    <location>
        <begin position="12"/>
        <end position="134"/>
    </location>
</feature>
<dbReference type="Proteomes" id="UP000254537">
    <property type="component" value="Chromosome"/>
</dbReference>